<dbReference type="NCBIfam" id="TIGR00419">
    <property type="entry name" value="tim"/>
    <property type="match status" value="1"/>
</dbReference>
<dbReference type="InterPro" id="IPR035990">
    <property type="entry name" value="TIM_sf"/>
</dbReference>
<dbReference type="PROSITE" id="PS00171">
    <property type="entry name" value="TIM_1"/>
    <property type="match status" value="1"/>
</dbReference>
<comment type="similarity">
    <text evidence="1 6 7">Belongs to the triosephosphate isomerase family.</text>
</comment>
<dbReference type="Proteomes" id="UP001596020">
    <property type="component" value="Unassembled WGS sequence"/>
</dbReference>
<feature type="active site" description="Proton acceptor" evidence="6">
    <location>
        <position position="167"/>
    </location>
</feature>
<evidence type="ECO:0000256" key="2">
    <source>
        <dbReference type="ARBA" id="ARBA00022432"/>
    </source>
</evidence>
<name>A0ABV9K8D5_9PORP</name>
<proteinExistence type="inferred from homology"/>
<dbReference type="EMBL" id="JBHSGO010000190">
    <property type="protein sequence ID" value="MFC4666307.1"/>
    <property type="molecule type" value="Genomic_DNA"/>
</dbReference>
<organism evidence="8 9">
    <name type="scientific">Falsiporphyromonas endometrii</name>
    <dbReference type="NCBI Taxonomy" id="1387297"/>
    <lineage>
        <taxon>Bacteria</taxon>
        <taxon>Pseudomonadati</taxon>
        <taxon>Bacteroidota</taxon>
        <taxon>Bacteroidia</taxon>
        <taxon>Bacteroidales</taxon>
        <taxon>Porphyromonadaceae</taxon>
        <taxon>Falsiporphyromonas</taxon>
    </lineage>
</organism>
<accession>A0ABV9K8D5</accession>
<dbReference type="InterPro" id="IPR020861">
    <property type="entry name" value="Triosephosphate_isomerase_AS"/>
</dbReference>
<comment type="catalytic activity">
    <reaction evidence="6 7">
        <text>D-glyceraldehyde 3-phosphate = dihydroxyacetone phosphate</text>
        <dbReference type="Rhea" id="RHEA:18585"/>
        <dbReference type="ChEBI" id="CHEBI:57642"/>
        <dbReference type="ChEBI" id="CHEBI:59776"/>
        <dbReference type="EC" id="5.3.1.1"/>
    </reaction>
</comment>
<evidence type="ECO:0000256" key="4">
    <source>
        <dbReference type="ARBA" id="ARBA00023152"/>
    </source>
</evidence>
<keyword evidence="2 6" id="KW-0312">Gluconeogenesis</keyword>
<dbReference type="Pfam" id="PF00121">
    <property type="entry name" value="TIM"/>
    <property type="match status" value="1"/>
</dbReference>
<dbReference type="InterPro" id="IPR013785">
    <property type="entry name" value="Aldolase_TIM"/>
</dbReference>
<comment type="subunit">
    <text evidence="6 7">Homodimer.</text>
</comment>
<gene>
    <name evidence="6 8" type="primary">tpiA</name>
    <name evidence="8" type="ORF">ACFO3G_06820</name>
</gene>
<keyword evidence="3 6" id="KW-0963">Cytoplasm</keyword>
<comment type="pathway">
    <text evidence="6 7">Carbohydrate biosynthesis; gluconeogenesis.</text>
</comment>
<dbReference type="Gene3D" id="3.20.20.70">
    <property type="entry name" value="Aldolase class I"/>
    <property type="match status" value="1"/>
</dbReference>
<evidence type="ECO:0000313" key="9">
    <source>
        <dbReference type="Proteomes" id="UP001596020"/>
    </source>
</evidence>
<protein>
    <recommendedName>
        <fullName evidence="6 7">Triosephosphate isomerase</fullName>
        <shortName evidence="6">TIM</shortName>
        <shortName evidence="6">TPI</shortName>
        <ecNumber evidence="6 7">5.3.1.1</ecNumber>
    </recommendedName>
    <alternativeName>
        <fullName evidence="6">Triose-phosphate isomerase</fullName>
    </alternativeName>
</protein>
<dbReference type="HAMAP" id="MF_00147_B">
    <property type="entry name" value="TIM_B"/>
    <property type="match status" value="1"/>
</dbReference>
<feature type="binding site" evidence="6">
    <location>
        <begin position="234"/>
        <end position="235"/>
    </location>
    <ligand>
        <name>substrate</name>
    </ligand>
</feature>
<evidence type="ECO:0000313" key="8">
    <source>
        <dbReference type="EMBL" id="MFC4666307.1"/>
    </source>
</evidence>
<dbReference type="CDD" id="cd00311">
    <property type="entry name" value="TIM"/>
    <property type="match status" value="1"/>
</dbReference>
<dbReference type="PROSITE" id="PS51440">
    <property type="entry name" value="TIM_2"/>
    <property type="match status" value="1"/>
</dbReference>
<evidence type="ECO:0000256" key="5">
    <source>
        <dbReference type="ARBA" id="ARBA00023235"/>
    </source>
</evidence>
<evidence type="ECO:0000256" key="1">
    <source>
        <dbReference type="ARBA" id="ARBA00007422"/>
    </source>
</evidence>
<feature type="binding site" evidence="6">
    <location>
        <position position="213"/>
    </location>
    <ligand>
        <name>substrate</name>
    </ligand>
</feature>
<dbReference type="RefSeq" id="WP_380079247.1">
    <property type="nucleotide sequence ID" value="NZ_JBHSGO010000190.1"/>
</dbReference>
<dbReference type="InterPro" id="IPR022896">
    <property type="entry name" value="TrioseP_Isoase_bac/euk"/>
</dbReference>
<dbReference type="PANTHER" id="PTHR21139:SF42">
    <property type="entry name" value="TRIOSEPHOSPHATE ISOMERASE"/>
    <property type="match status" value="1"/>
</dbReference>
<dbReference type="PANTHER" id="PTHR21139">
    <property type="entry name" value="TRIOSEPHOSPHATE ISOMERASE"/>
    <property type="match status" value="1"/>
</dbReference>
<sequence length="252" mass="27537">MRKHIVAANWKMNKTFQEGMALIEDVYKTLDGYKPNCEVLICPPSYFLGAIDKKYCDKLTFGAQDCSEHTSGAYTGEISAPMIASTVAKAVIIGHSERRAYHNEGSEMLAKKVDQALEAGLRPVFCVGEKLDQREDGTYMEVVAKQVKDALFHLSDKDFAKIILAYEPVWAIGTGKTASADQAQEMHANIRKVVAEKYGQEIADNCTILYGGSCKGENAPELFAKPDVDGGLIGGASLEASKFLPIIKAFDK</sequence>
<keyword evidence="4 6" id="KW-0324">Glycolysis</keyword>
<feature type="binding site" evidence="6">
    <location>
        <position position="173"/>
    </location>
    <ligand>
        <name>substrate</name>
    </ligand>
</feature>
<reference evidence="9" key="1">
    <citation type="journal article" date="2019" name="Int. J. Syst. Evol. Microbiol.">
        <title>The Global Catalogue of Microorganisms (GCM) 10K type strain sequencing project: providing services to taxonomists for standard genome sequencing and annotation.</title>
        <authorList>
            <consortium name="The Broad Institute Genomics Platform"/>
            <consortium name="The Broad Institute Genome Sequencing Center for Infectious Disease"/>
            <person name="Wu L."/>
            <person name="Ma J."/>
        </authorList>
    </citation>
    <scope>NUCLEOTIDE SEQUENCE [LARGE SCALE GENOMIC DNA]</scope>
    <source>
        <strain evidence="9">CGMCC 4.7357</strain>
    </source>
</reference>
<comment type="function">
    <text evidence="6">Involved in the gluconeogenesis. Catalyzes stereospecifically the conversion of dihydroxyacetone phosphate (DHAP) to D-glyceraldehyde-3-phosphate (G3P).</text>
</comment>
<dbReference type="GO" id="GO:0004807">
    <property type="term" value="F:triose-phosphate isomerase activity"/>
    <property type="evidence" value="ECO:0007669"/>
    <property type="project" value="UniProtKB-EC"/>
</dbReference>
<evidence type="ECO:0000256" key="3">
    <source>
        <dbReference type="ARBA" id="ARBA00022490"/>
    </source>
</evidence>
<comment type="caution">
    <text evidence="8">The sequence shown here is derived from an EMBL/GenBank/DDBJ whole genome shotgun (WGS) entry which is preliminary data.</text>
</comment>
<dbReference type="EC" id="5.3.1.1" evidence="6 7"/>
<comment type="pathway">
    <text evidence="6 7">Carbohydrate degradation; glycolysis; D-glyceraldehyde 3-phosphate from glycerone phosphate: step 1/1.</text>
</comment>
<feature type="binding site" evidence="6">
    <location>
        <begin position="9"/>
        <end position="11"/>
    </location>
    <ligand>
        <name>substrate</name>
    </ligand>
</feature>
<keyword evidence="5 6" id="KW-0413">Isomerase</keyword>
<keyword evidence="9" id="KW-1185">Reference proteome</keyword>
<evidence type="ECO:0000256" key="6">
    <source>
        <dbReference type="HAMAP-Rule" id="MF_00147"/>
    </source>
</evidence>
<comment type="subcellular location">
    <subcellularLocation>
        <location evidence="6 7">Cytoplasm</location>
    </subcellularLocation>
</comment>
<feature type="active site" description="Electrophile" evidence="6">
    <location>
        <position position="95"/>
    </location>
</feature>
<dbReference type="SUPFAM" id="SSF51351">
    <property type="entry name" value="Triosephosphate isomerase (TIM)"/>
    <property type="match status" value="1"/>
</dbReference>
<evidence type="ECO:0000256" key="7">
    <source>
        <dbReference type="RuleBase" id="RU363013"/>
    </source>
</evidence>
<dbReference type="InterPro" id="IPR000652">
    <property type="entry name" value="Triosephosphate_isomerase"/>
</dbReference>